<dbReference type="OrthoDB" id="10068793at2759"/>
<sequence>MFGRIQDTDMSMPTEATTQIFNIKNLSTKSVTLYPTRAHISREITNVLLKPGAANEIQIYGLSPTVDEHSIQIEGQGAATIADMTVELVPNRDIFQETYPDESESSDDDSDIDYWDSDEGDVVKEISQTLKTLQQQLMETTEIQNSATERLLILDRYSMSTTAEHLDPDKIFQFNKKYEEERASIFKSHYAATMKLAELEKQIKRQEIKKVQAGKDARKKEEKIAKQKAKDKRQKELQKAEKRRETKYAKQEKLRYWAKKVYKITLLLETTSLDTPGSSRRNSMDSVTLASSPRPGMKSMEDTDVESMPETSVTLSLSYVTKEAGWSPRYDIRISSLQKTATIIYRTEFLNRTSETWKDARLSFSTSQTSYQGLDDVVPFMHAWHIKLSRHVHGDGGLLNPEETRQSRAGRTTFDNFNRAELFGLDDNYIPVWQSKRPLQVQQTAAGGLFSHVKSPQPFVYKPHTTLGNNNTAGGTLFGQSATSRVNANPFGGFGSAVPSGGLFGSQPAAQNSAVSSGSLFGSQPAAQNSAGSGNQHVSVHTDKDTGNNGVNDNKINDEMVDEDPLDFGQTSWEDNGLTATYDVPGVRTLHPSSITRRHKIATLNASNILLSHICVPKLRSAAFLRAKIRNPSSSITLLKGSAGVTLDFSFLGNMSLPRISPGQIFDLPLGVDPAIHVNYPKPSVHRSTQGLIFNKESAQIFTRSVWLSNTKPQPVDILVIDQVPVSEDERLRVVIRMPRGLSKEGDSVKAGQSAKEGSSGAVAVLDTNNRWGSTVAKLKKAGEVDWSVKLEKGQACLLKLEYEARLPPSERIVPA</sequence>
<dbReference type="InterPro" id="IPR037291">
    <property type="entry name" value="DUF4139"/>
</dbReference>
<feature type="compositionally biased region" description="Polar residues" evidence="2">
    <location>
        <begin position="274"/>
        <end position="291"/>
    </location>
</feature>
<dbReference type="Proteomes" id="UP000799428">
    <property type="component" value="Unassembled WGS sequence"/>
</dbReference>
<feature type="domain" description="DUF4139" evidence="3">
    <location>
        <begin position="315"/>
        <end position="808"/>
    </location>
</feature>
<dbReference type="Pfam" id="PF13598">
    <property type="entry name" value="DUF4139"/>
    <property type="match status" value="1"/>
</dbReference>
<gene>
    <name evidence="5" type="ORF">K504DRAFT_459297</name>
</gene>
<dbReference type="InterPro" id="IPR025554">
    <property type="entry name" value="DUF4140"/>
</dbReference>
<feature type="region of interest" description="Disordered" evidence="2">
    <location>
        <begin position="274"/>
        <end position="307"/>
    </location>
</feature>
<dbReference type="EMBL" id="MU005775">
    <property type="protein sequence ID" value="KAF2706872.1"/>
    <property type="molecule type" value="Genomic_DNA"/>
</dbReference>
<organism evidence="5 6">
    <name type="scientific">Pleomassaria siparia CBS 279.74</name>
    <dbReference type="NCBI Taxonomy" id="1314801"/>
    <lineage>
        <taxon>Eukaryota</taxon>
        <taxon>Fungi</taxon>
        <taxon>Dikarya</taxon>
        <taxon>Ascomycota</taxon>
        <taxon>Pezizomycotina</taxon>
        <taxon>Dothideomycetes</taxon>
        <taxon>Pleosporomycetidae</taxon>
        <taxon>Pleosporales</taxon>
        <taxon>Pleomassariaceae</taxon>
        <taxon>Pleomassaria</taxon>
    </lineage>
</organism>
<feature type="coiled-coil region" evidence="1">
    <location>
        <begin position="123"/>
        <end position="150"/>
    </location>
</feature>
<evidence type="ECO:0000256" key="1">
    <source>
        <dbReference type="SAM" id="Coils"/>
    </source>
</evidence>
<keyword evidence="1" id="KW-0175">Coiled coil</keyword>
<feature type="compositionally biased region" description="Basic and acidic residues" evidence="2">
    <location>
        <begin position="210"/>
        <end position="225"/>
    </location>
</feature>
<protein>
    <recommendedName>
        <fullName evidence="7">DUF4139 domain-containing protein</fullName>
    </recommendedName>
</protein>
<dbReference type="PANTHER" id="PTHR31005:SF8">
    <property type="entry name" value="DUF4139 DOMAIN-CONTAINING PROTEIN"/>
    <property type="match status" value="1"/>
</dbReference>
<evidence type="ECO:0008006" key="7">
    <source>
        <dbReference type="Google" id="ProtNLM"/>
    </source>
</evidence>
<feature type="region of interest" description="Disordered" evidence="2">
    <location>
        <begin position="515"/>
        <end position="553"/>
    </location>
</feature>
<dbReference type="Pfam" id="PF13600">
    <property type="entry name" value="DUF4140"/>
    <property type="match status" value="1"/>
</dbReference>
<proteinExistence type="predicted"/>
<dbReference type="InterPro" id="IPR011935">
    <property type="entry name" value="CHP02231"/>
</dbReference>
<feature type="compositionally biased region" description="Basic and acidic residues" evidence="2">
    <location>
        <begin position="233"/>
        <end position="245"/>
    </location>
</feature>
<feature type="compositionally biased region" description="Polar residues" evidence="2">
    <location>
        <begin position="515"/>
        <end position="539"/>
    </location>
</feature>
<feature type="region of interest" description="Disordered" evidence="2">
    <location>
        <begin position="210"/>
        <end position="245"/>
    </location>
</feature>
<evidence type="ECO:0000313" key="6">
    <source>
        <dbReference type="Proteomes" id="UP000799428"/>
    </source>
</evidence>
<dbReference type="AlphaFoldDB" id="A0A6G1K2Y5"/>
<evidence type="ECO:0000256" key="2">
    <source>
        <dbReference type="SAM" id="MobiDB-lite"/>
    </source>
</evidence>
<keyword evidence="6" id="KW-1185">Reference proteome</keyword>
<reference evidence="5" key="1">
    <citation type="journal article" date="2020" name="Stud. Mycol.">
        <title>101 Dothideomycetes genomes: a test case for predicting lifestyles and emergence of pathogens.</title>
        <authorList>
            <person name="Haridas S."/>
            <person name="Albert R."/>
            <person name="Binder M."/>
            <person name="Bloem J."/>
            <person name="Labutti K."/>
            <person name="Salamov A."/>
            <person name="Andreopoulos B."/>
            <person name="Baker S."/>
            <person name="Barry K."/>
            <person name="Bills G."/>
            <person name="Bluhm B."/>
            <person name="Cannon C."/>
            <person name="Castanera R."/>
            <person name="Culley D."/>
            <person name="Daum C."/>
            <person name="Ezra D."/>
            <person name="Gonzalez J."/>
            <person name="Henrissat B."/>
            <person name="Kuo A."/>
            <person name="Liang C."/>
            <person name="Lipzen A."/>
            <person name="Lutzoni F."/>
            <person name="Magnuson J."/>
            <person name="Mondo S."/>
            <person name="Nolan M."/>
            <person name="Ohm R."/>
            <person name="Pangilinan J."/>
            <person name="Park H.-J."/>
            <person name="Ramirez L."/>
            <person name="Alfaro M."/>
            <person name="Sun H."/>
            <person name="Tritt A."/>
            <person name="Yoshinaga Y."/>
            <person name="Zwiers L.-H."/>
            <person name="Turgeon B."/>
            <person name="Goodwin S."/>
            <person name="Spatafora J."/>
            <person name="Crous P."/>
            <person name="Grigoriev I."/>
        </authorList>
    </citation>
    <scope>NUCLEOTIDE SEQUENCE</scope>
    <source>
        <strain evidence="5">CBS 279.74</strain>
    </source>
</reference>
<evidence type="ECO:0000313" key="5">
    <source>
        <dbReference type="EMBL" id="KAF2706872.1"/>
    </source>
</evidence>
<feature type="domain" description="DUF4140" evidence="4">
    <location>
        <begin position="31"/>
        <end position="151"/>
    </location>
</feature>
<accession>A0A6G1K2Y5</accession>
<name>A0A6G1K2Y5_9PLEO</name>
<dbReference type="PANTHER" id="PTHR31005">
    <property type="entry name" value="DUF4139 DOMAIN-CONTAINING PROTEIN"/>
    <property type="match status" value="1"/>
</dbReference>
<evidence type="ECO:0000259" key="3">
    <source>
        <dbReference type="Pfam" id="PF13598"/>
    </source>
</evidence>
<evidence type="ECO:0000259" key="4">
    <source>
        <dbReference type="Pfam" id="PF13600"/>
    </source>
</evidence>